<feature type="region of interest" description="Disordered" evidence="1">
    <location>
        <begin position="1"/>
        <end position="25"/>
    </location>
</feature>
<dbReference type="Proteomes" id="UP001562425">
    <property type="component" value="Unassembled WGS sequence"/>
</dbReference>
<proteinExistence type="predicted"/>
<gene>
    <name evidence="2" type="ORF">pipiens_003537</name>
</gene>
<feature type="compositionally biased region" description="Basic and acidic residues" evidence="1">
    <location>
        <begin position="1"/>
        <end position="14"/>
    </location>
</feature>
<keyword evidence="3" id="KW-1185">Reference proteome</keyword>
<evidence type="ECO:0000313" key="2">
    <source>
        <dbReference type="EMBL" id="KAL1380758.1"/>
    </source>
</evidence>
<comment type="caution">
    <text evidence="2">The sequence shown here is derived from an EMBL/GenBank/DDBJ whole genome shotgun (WGS) entry which is preliminary data.</text>
</comment>
<evidence type="ECO:0000256" key="1">
    <source>
        <dbReference type="SAM" id="MobiDB-lite"/>
    </source>
</evidence>
<sequence length="135" mass="15465">MVNKTDSNDHEPTNKKRRNLTSVTGPYLRSKEEIFFRQNTVAFEEQEEAAKRSPEADSKLFQATCDELRKLFDEIVTLKKEGAASEEVQGRLRRSGSRVRWRGTNGGCVENGPVCALLVRELYEKPEKDICNCRK</sequence>
<dbReference type="EMBL" id="JBEHCU010008971">
    <property type="protein sequence ID" value="KAL1380758.1"/>
    <property type="molecule type" value="Genomic_DNA"/>
</dbReference>
<reference evidence="2 3" key="1">
    <citation type="submission" date="2024-05" db="EMBL/GenBank/DDBJ databases">
        <title>Culex pipiens pipiens assembly and annotation.</title>
        <authorList>
            <person name="Alout H."/>
            <person name="Durand T."/>
        </authorList>
    </citation>
    <scope>NUCLEOTIDE SEQUENCE [LARGE SCALE GENOMIC DNA]</scope>
    <source>
        <strain evidence="2">HA-2024</strain>
        <tissue evidence="2">Whole body</tissue>
    </source>
</reference>
<protein>
    <submittedName>
        <fullName evidence="2">Uncharacterized protein</fullName>
    </submittedName>
</protein>
<name>A0ABD1CWN3_CULPP</name>
<accession>A0ABD1CWN3</accession>
<organism evidence="2 3">
    <name type="scientific">Culex pipiens pipiens</name>
    <name type="common">Northern house mosquito</name>
    <dbReference type="NCBI Taxonomy" id="38569"/>
    <lineage>
        <taxon>Eukaryota</taxon>
        <taxon>Metazoa</taxon>
        <taxon>Ecdysozoa</taxon>
        <taxon>Arthropoda</taxon>
        <taxon>Hexapoda</taxon>
        <taxon>Insecta</taxon>
        <taxon>Pterygota</taxon>
        <taxon>Neoptera</taxon>
        <taxon>Endopterygota</taxon>
        <taxon>Diptera</taxon>
        <taxon>Nematocera</taxon>
        <taxon>Culicoidea</taxon>
        <taxon>Culicidae</taxon>
        <taxon>Culicinae</taxon>
        <taxon>Culicini</taxon>
        <taxon>Culex</taxon>
        <taxon>Culex</taxon>
    </lineage>
</organism>
<evidence type="ECO:0000313" key="3">
    <source>
        <dbReference type="Proteomes" id="UP001562425"/>
    </source>
</evidence>
<dbReference type="AlphaFoldDB" id="A0ABD1CWN3"/>